<dbReference type="AlphaFoldDB" id="A0A9K3D8B2"/>
<dbReference type="GO" id="GO:0043625">
    <property type="term" value="C:delta DNA polymerase complex"/>
    <property type="evidence" value="ECO:0007669"/>
    <property type="project" value="TreeGrafter"/>
</dbReference>
<keyword evidence="10" id="KW-1185">Reference proteome</keyword>
<dbReference type="InterPro" id="IPR006134">
    <property type="entry name" value="DNA-dir_DNA_pol_B_multi_dom"/>
</dbReference>
<dbReference type="GO" id="GO:0008296">
    <property type="term" value="F:3'-5'-DNA exonuclease activity"/>
    <property type="evidence" value="ECO:0007669"/>
    <property type="project" value="TreeGrafter"/>
</dbReference>
<name>A0A9K3D8B2_9EUKA</name>
<evidence type="ECO:0000256" key="3">
    <source>
        <dbReference type="ARBA" id="ARBA00022679"/>
    </source>
</evidence>
<dbReference type="InterPro" id="IPR043502">
    <property type="entry name" value="DNA/RNA_pol_sf"/>
</dbReference>
<dbReference type="GO" id="GO:0045004">
    <property type="term" value="P:DNA replication proofreading"/>
    <property type="evidence" value="ECO:0007669"/>
    <property type="project" value="TreeGrafter"/>
</dbReference>
<dbReference type="GO" id="GO:0006297">
    <property type="term" value="P:nucleotide-excision repair, DNA gap filling"/>
    <property type="evidence" value="ECO:0007669"/>
    <property type="project" value="TreeGrafter"/>
</dbReference>
<dbReference type="Gene3D" id="1.10.287.690">
    <property type="entry name" value="Helix hairpin bin"/>
    <property type="match status" value="1"/>
</dbReference>
<dbReference type="InterPro" id="IPR017964">
    <property type="entry name" value="DNA-dir_DNA_pol_B_CS"/>
</dbReference>
<dbReference type="PROSITE" id="PS00116">
    <property type="entry name" value="DNA_POLYMERASE_B"/>
    <property type="match status" value="1"/>
</dbReference>
<evidence type="ECO:0000256" key="7">
    <source>
        <dbReference type="ARBA" id="ARBA00049244"/>
    </source>
</evidence>
<dbReference type="PANTHER" id="PTHR10322:SF23">
    <property type="entry name" value="DNA POLYMERASE DELTA CATALYTIC SUBUNIT"/>
    <property type="match status" value="1"/>
</dbReference>
<dbReference type="EC" id="2.7.7.7" evidence="2"/>
<comment type="similarity">
    <text evidence="1">Belongs to the DNA polymerase type-B family.</text>
</comment>
<evidence type="ECO:0000313" key="10">
    <source>
        <dbReference type="Proteomes" id="UP000265618"/>
    </source>
</evidence>
<evidence type="ECO:0000313" key="9">
    <source>
        <dbReference type="EMBL" id="GIQ89108.1"/>
    </source>
</evidence>
<comment type="catalytic activity">
    <reaction evidence="7">
        <text>DNA(n) + a 2'-deoxyribonucleoside 5'-triphosphate = DNA(n+1) + diphosphate</text>
        <dbReference type="Rhea" id="RHEA:22508"/>
        <dbReference type="Rhea" id="RHEA-COMP:17339"/>
        <dbReference type="Rhea" id="RHEA-COMP:17340"/>
        <dbReference type="ChEBI" id="CHEBI:33019"/>
        <dbReference type="ChEBI" id="CHEBI:61560"/>
        <dbReference type="ChEBI" id="CHEBI:173112"/>
        <dbReference type="EC" id="2.7.7.7"/>
    </reaction>
</comment>
<dbReference type="GO" id="GO:0003887">
    <property type="term" value="F:DNA-directed DNA polymerase activity"/>
    <property type="evidence" value="ECO:0007669"/>
    <property type="project" value="UniProtKB-KW"/>
</dbReference>
<evidence type="ECO:0000256" key="2">
    <source>
        <dbReference type="ARBA" id="ARBA00012417"/>
    </source>
</evidence>
<dbReference type="NCBIfam" id="TIGR00592">
    <property type="entry name" value="pol2"/>
    <property type="match status" value="1"/>
</dbReference>
<proteinExistence type="inferred from homology"/>
<dbReference type="GO" id="GO:0003677">
    <property type="term" value="F:DNA binding"/>
    <property type="evidence" value="ECO:0007669"/>
    <property type="project" value="UniProtKB-KW"/>
</dbReference>
<dbReference type="Gene3D" id="1.10.132.60">
    <property type="entry name" value="DNA polymerase family B, C-terminal domain"/>
    <property type="match status" value="1"/>
</dbReference>
<dbReference type="PRINTS" id="PR00106">
    <property type="entry name" value="DNAPOLB"/>
</dbReference>
<comment type="caution">
    <text evidence="9">The sequence shown here is derived from an EMBL/GenBank/DDBJ whole genome shotgun (WGS) entry which is preliminary data.</text>
</comment>
<protein>
    <recommendedName>
        <fullName evidence="2">DNA-directed DNA polymerase</fullName>
        <ecNumber evidence="2">2.7.7.7</ecNumber>
    </recommendedName>
</protein>
<gene>
    <name evidence="9" type="ORF">KIPB_011503</name>
</gene>
<keyword evidence="3" id="KW-0808">Transferase</keyword>
<dbReference type="InterPro" id="IPR006172">
    <property type="entry name" value="DNA-dir_DNA_pol_B"/>
</dbReference>
<keyword evidence="5 9" id="KW-0239">DNA-directed DNA polymerase</keyword>
<feature type="non-terminal residue" evidence="9">
    <location>
        <position position="1"/>
    </location>
</feature>
<sequence length="498" mass="55441">YVIPQLPRQQSGDDVAYEGATVIEPTTGYYDKTQPICTLDFSSLYPSIIIAHNLDYTTLIQGDPADYGIKPEDITTTPIGHKFVKSNVRQGLLPEILKDLLSARKAAKKDMAAATDQMRKMVMNARQLALKVSANSVYGFCGSLQGKLPALQISASVTSFGREMIEETQRLVETKYTKANGYEHNASVVYGDTDSVMIKFGCTTVAESIELGEEAADYCTSHFLKPIALCFEKVYCPYLLLMKKRYAGMYWTNAIKPDKMDMKGIETVRRDNSQMVVDVLNGVLRALLEDGDKGLAEQTVKRAIADLLRGNIDMSKLVISKGLTKPPEKYENTQPHVVLVQKMRKRDPLSAPKVGDRVKYIVTKGPKGTNICDRAEDPIYAIDNRRPIDTEYYLEQLRKPLERILKDVMGKRINQMFEGAHTHTVHETFQLPSPTTKKGKKGKKKRGAGLLGFAQQIPTCSKCRAPLAAPVPPLCTNCMDKAPGIYQPMVNRCGWVCV</sequence>
<dbReference type="GO" id="GO:0000166">
    <property type="term" value="F:nucleotide binding"/>
    <property type="evidence" value="ECO:0007669"/>
    <property type="project" value="InterPro"/>
</dbReference>
<evidence type="ECO:0000259" key="8">
    <source>
        <dbReference type="Pfam" id="PF00136"/>
    </source>
</evidence>
<dbReference type="GO" id="GO:0006287">
    <property type="term" value="P:base-excision repair, gap-filling"/>
    <property type="evidence" value="ECO:0007669"/>
    <property type="project" value="TreeGrafter"/>
</dbReference>
<keyword evidence="4" id="KW-0548">Nucleotidyltransferase</keyword>
<dbReference type="InterPro" id="IPR023211">
    <property type="entry name" value="DNA_pol_palm_dom_sf"/>
</dbReference>
<organism evidence="9 10">
    <name type="scientific">Kipferlia bialata</name>
    <dbReference type="NCBI Taxonomy" id="797122"/>
    <lineage>
        <taxon>Eukaryota</taxon>
        <taxon>Metamonada</taxon>
        <taxon>Carpediemonas-like organisms</taxon>
        <taxon>Kipferlia</taxon>
    </lineage>
</organism>
<dbReference type="SUPFAM" id="SSF56672">
    <property type="entry name" value="DNA/RNA polymerases"/>
    <property type="match status" value="1"/>
</dbReference>
<dbReference type="Proteomes" id="UP000265618">
    <property type="component" value="Unassembled WGS sequence"/>
</dbReference>
<dbReference type="Gene3D" id="3.90.1600.10">
    <property type="entry name" value="Palm domain of DNA polymerase"/>
    <property type="match status" value="1"/>
</dbReference>
<accession>A0A9K3D8B2</accession>
<evidence type="ECO:0000256" key="4">
    <source>
        <dbReference type="ARBA" id="ARBA00022695"/>
    </source>
</evidence>
<keyword evidence="6" id="KW-0238">DNA-binding</keyword>
<dbReference type="EMBL" id="BDIP01004694">
    <property type="protein sequence ID" value="GIQ89108.1"/>
    <property type="molecule type" value="Genomic_DNA"/>
</dbReference>
<feature type="domain" description="DNA-directed DNA polymerase family B multifunctional" evidence="8">
    <location>
        <begin position="2"/>
        <end position="407"/>
    </location>
</feature>
<dbReference type="Pfam" id="PF00136">
    <property type="entry name" value="DNA_pol_B"/>
    <property type="match status" value="1"/>
</dbReference>
<reference evidence="9 10" key="1">
    <citation type="journal article" date="2018" name="PLoS ONE">
        <title>The draft genome of Kipferlia bialata reveals reductive genome evolution in fornicate parasites.</title>
        <authorList>
            <person name="Tanifuji G."/>
            <person name="Takabayashi S."/>
            <person name="Kume K."/>
            <person name="Takagi M."/>
            <person name="Nakayama T."/>
            <person name="Kamikawa R."/>
            <person name="Inagaki Y."/>
            <person name="Hashimoto T."/>
        </authorList>
    </citation>
    <scope>NUCLEOTIDE SEQUENCE [LARGE SCALE GENOMIC DNA]</scope>
    <source>
        <strain evidence="9">NY0173</strain>
    </source>
</reference>
<evidence type="ECO:0000256" key="6">
    <source>
        <dbReference type="ARBA" id="ARBA00023125"/>
    </source>
</evidence>
<evidence type="ECO:0000256" key="1">
    <source>
        <dbReference type="ARBA" id="ARBA00005755"/>
    </source>
</evidence>
<dbReference type="PANTHER" id="PTHR10322">
    <property type="entry name" value="DNA POLYMERASE CATALYTIC SUBUNIT"/>
    <property type="match status" value="1"/>
</dbReference>
<evidence type="ECO:0000256" key="5">
    <source>
        <dbReference type="ARBA" id="ARBA00022932"/>
    </source>
</evidence>
<dbReference type="InterPro" id="IPR042087">
    <property type="entry name" value="DNA_pol_B_thumb"/>
</dbReference>
<dbReference type="InterPro" id="IPR050240">
    <property type="entry name" value="DNA_pol_type-B"/>
</dbReference>
<dbReference type="OrthoDB" id="2414538at2759"/>